<proteinExistence type="predicted"/>
<comment type="caution">
    <text evidence="1">The sequence shown here is derived from an EMBL/GenBank/DDBJ whole genome shotgun (WGS) entry which is preliminary data.</text>
</comment>
<organism evidence="1 2">
    <name type="scientific">Citrus sinensis</name>
    <name type="common">Sweet orange</name>
    <name type="synonym">Citrus aurantium var. sinensis</name>
    <dbReference type="NCBI Taxonomy" id="2711"/>
    <lineage>
        <taxon>Eukaryota</taxon>
        <taxon>Viridiplantae</taxon>
        <taxon>Streptophyta</taxon>
        <taxon>Embryophyta</taxon>
        <taxon>Tracheophyta</taxon>
        <taxon>Spermatophyta</taxon>
        <taxon>Magnoliopsida</taxon>
        <taxon>eudicotyledons</taxon>
        <taxon>Gunneridae</taxon>
        <taxon>Pentapetalae</taxon>
        <taxon>rosids</taxon>
        <taxon>malvids</taxon>
        <taxon>Sapindales</taxon>
        <taxon>Rutaceae</taxon>
        <taxon>Aurantioideae</taxon>
        <taxon>Citrus</taxon>
    </lineage>
</organism>
<protein>
    <submittedName>
        <fullName evidence="1">Integrase catalytic domain-containing protein</fullName>
    </submittedName>
</protein>
<dbReference type="Proteomes" id="UP000829398">
    <property type="component" value="Chromosome 9"/>
</dbReference>
<keyword evidence="2" id="KW-1185">Reference proteome</keyword>
<sequence>MTIMNMVRSMISEKKVPKTFWPEAVNWTIHILNRSPTFAVRNMTPEEAWSGIKPSVEYFRVFGCISHVHVPDSKRTKLDDKSQICILLGVSEESKAYRLYDPISQRIIISRDVVFEEDKSWDWDNKYEEAIACDLEWGDREEKVVEINRNVGRSESNSDANIEEGENFSSDSPAEESSPSSNEGRIRRPPAWMQDYETGEGLSEEEVQLAMFTTADPIHFDDAVKSEKWRKAMDVEIEAIKRNDTWELTELPEGGKKIGVKWVYKTKFNENGEVDKHKARLVVKGYSQQHGVDYTEVFAPVARMETIRLVVALAAQKGWAIYQLDVKSAFLYGELNEKVFVEQPLGYVKKGYEHKVYKLKKALYGLKQAPRAWYSRIEAYFLKEDFEKCDYEHTLFIKTEKEGKFFILSLYVDDLIFTGNDELMVSEFKSSMKHEFDMTDLGKMRYFLGLEILQNSRGVFISQKKYALQVLQKFGMDGSNSVQNPIDPGCKLVKDESGVKVDKIYFKQIVGSLMYLTATRPDVMFVVGLISRYMENPTELHLQVAKRVLRYLKGTLDFGIFYKKGGNNELIAYTDSDYAGDLEDRKSTSGYVFLLSSGAVSWLSKKQPIVSLSTTEAEFIAAASCACQTVWLKRVLDNLGLKQGKTTIIQCDSSSAIKLSKNPVMHGRSKHIDVCFHFLRELTKAGTVELVYCSTQEQLADLMTKPLKLDVFLNLRASLGVCSETDVN</sequence>
<dbReference type="EMBL" id="CM039178">
    <property type="protein sequence ID" value="KAH9677885.1"/>
    <property type="molecule type" value="Genomic_DNA"/>
</dbReference>
<accession>A0ACB8HSV2</accession>
<reference evidence="2" key="1">
    <citation type="journal article" date="2023" name="Hortic. Res.">
        <title>A chromosome-level phased genome enabling allele-level studies in sweet orange: a case study on citrus Huanglongbing tolerance.</title>
        <authorList>
            <person name="Wu B."/>
            <person name="Yu Q."/>
            <person name="Deng Z."/>
            <person name="Duan Y."/>
            <person name="Luo F."/>
            <person name="Gmitter F. Jr."/>
        </authorList>
    </citation>
    <scope>NUCLEOTIDE SEQUENCE [LARGE SCALE GENOMIC DNA]</scope>
    <source>
        <strain evidence="2">cv. Valencia</strain>
    </source>
</reference>
<evidence type="ECO:0000313" key="1">
    <source>
        <dbReference type="EMBL" id="KAH9677885.1"/>
    </source>
</evidence>
<name>A0ACB8HSV2_CITSI</name>
<evidence type="ECO:0000313" key="2">
    <source>
        <dbReference type="Proteomes" id="UP000829398"/>
    </source>
</evidence>
<gene>
    <name evidence="1" type="ORF">KPL71_025509</name>
</gene>